<feature type="chain" id="PRO_5046034614" evidence="1">
    <location>
        <begin position="32"/>
        <end position="430"/>
    </location>
</feature>
<dbReference type="PROSITE" id="PS51318">
    <property type="entry name" value="TAT"/>
    <property type="match status" value="1"/>
</dbReference>
<dbReference type="Gene3D" id="3.40.190.10">
    <property type="entry name" value="Periplasmic binding protein-like II"/>
    <property type="match status" value="2"/>
</dbReference>
<sequence length="430" mass="45059">MSELLSRRSLLTAGGAAAALMSLSGCGAVQALRPAAGGKNTLVVHSQFNGAVAGADVFRAVVEQYRTSTGRQVATLSNGSDLPIVFETSVLAGKEADITIVNMVGKTLAWTAEDATIPVENLLAEWGLADRIEPGAIQEWTTGDGHLRAFPYTRTNWPVAFNTRLLEQAGVEVPLTSQDLIEAADALRGKGIGPVTIGGGDWSGQKLFIQIIQSFLTADEAERVFATGVFSESPGALAGIQHFADLRDAGVFVDSAQGFTSDSMLTQYNTGQAAIMSSMSSALAKVPAERAAETTIGGWPVPPGAVSTKPTVIQSFNGMGVWISENGAGKLDLVEPFVRWLFSDEVVSQFITRSGRDMSAVTDVTSTDFPLVAQAQALAAGDTVDPVILPDLLIPEAVFEPLTQATAQAFGPGTGPDQIVDVLEASYKNA</sequence>
<evidence type="ECO:0000313" key="2">
    <source>
        <dbReference type="EMBL" id="MBT0768588.1"/>
    </source>
</evidence>
<reference evidence="2 3" key="1">
    <citation type="submission" date="2021-05" db="EMBL/GenBank/DDBJ databases">
        <title>Kineosporia and Streptomyces sp. nov. two new marine actinobacteria isolated from Coral.</title>
        <authorList>
            <person name="Buangrab K."/>
            <person name="Sutthacheep M."/>
            <person name="Yeemin T."/>
            <person name="Harunari E."/>
            <person name="Igarashi Y."/>
            <person name="Kanchanasin P."/>
            <person name="Tanasupawat S."/>
            <person name="Phongsopitanun W."/>
        </authorList>
    </citation>
    <scope>NUCLEOTIDE SEQUENCE [LARGE SCALE GENOMIC DNA]</scope>
    <source>
        <strain evidence="2 3">J2-2</strain>
    </source>
</reference>
<dbReference type="EMBL" id="JAHBAY010000002">
    <property type="protein sequence ID" value="MBT0768588.1"/>
    <property type="molecule type" value="Genomic_DNA"/>
</dbReference>
<keyword evidence="3" id="KW-1185">Reference proteome</keyword>
<dbReference type="PANTHER" id="PTHR43649:SF30">
    <property type="entry name" value="ABC TRANSPORTER SUBSTRATE-BINDING PROTEIN"/>
    <property type="match status" value="1"/>
</dbReference>
<organism evidence="2 3">
    <name type="scientific">Kineosporia corallincola</name>
    <dbReference type="NCBI Taxonomy" id="2835133"/>
    <lineage>
        <taxon>Bacteria</taxon>
        <taxon>Bacillati</taxon>
        <taxon>Actinomycetota</taxon>
        <taxon>Actinomycetes</taxon>
        <taxon>Kineosporiales</taxon>
        <taxon>Kineosporiaceae</taxon>
        <taxon>Kineosporia</taxon>
    </lineage>
</organism>
<dbReference type="InterPro" id="IPR006059">
    <property type="entry name" value="SBP"/>
</dbReference>
<dbReference type="PROSITE" id="PS51257">
    <property type="entry name" value="PROKAR_LIPOPROTEIN"/>
    <property type="match status" value="1"/>
</dbReference>
<gene>
    <name evidence="2" type="ORF">KIH74_06600</name>
</gene>
<dbReference type="InterPro" id="IPR050490">
    <property type="entry name" value="Bact_solute-bd_prot1"/>
</dbReference>
<proteinExistence type="predicted"/>
<comment type="caution">
    <text evidence="2">The sequence shown here is derived from an EMBL/GenBank/DDBJ whole genome shotgun (WGS) entry which is preliminary data.</text>
</comment>
<dbReference type="PANTHER" id="PTHR43649">
    <property type="entry name" value="ARABINOSE-BINDING PROTEIN-RELATED"/>
    <property type="match status" value="1"/>
</dbReference>
<dbReference type="Pfam" id="PF01547">
    <property type="entry name" value="SBP_bac_1"/>
    <property type="match status" value="1"/>
</dbReference>
<dbReference type="InterPro" id="IPR006311">
    <property type="entry name" value="TAT_signal"/>
</dbReference>
<evidence type="ECO:0000313" key="3">
    <source>
        <dbReference type="Proteomes" id="UP001197247"/>
    </source>
</evidence>
<keyword evidence="1" id="KW-0732">Signal</keyword>
<protein>
    <submittedName>
        <fullName evidence="2">Carbohydrate ABC transporter substrate-binding protein</fullName>
    </submittedName>
</protein>
<dbReference type="RefSeq" id="WP_214154881.1">
    <property type="nucleotide sequence ID" value="NZ_JAHBAY010000002.1"/>
</dbReference>
<name>A0ABS5TBY0_9ACTN</name>
<dbReference type="SUPFAM" id="SSF53850">
    <property type="entry name" value="Periplasmic binding protein-like II"/>
    <property type="match status" value="1"/>
</dbReference>
<accession>A0ABS5TBY0</accession>
<evidence type="ECO:0000256" key="1">
    <source>
        <dbReference type="SAM" id="SignalP"/>
    </source>
</evidence>
<feature type="signal peptide" evidence="1">
    <location>
        <begin position="1"/>
        <end position="31"/>
    </location>
</feature>
<dbReference type="Proteomes" id="UP001197247">
    <property type="component" value="Unassembled WGS sequence"/>
</dbReference>